<dbReference type="EnsemblMetazoa" id="CPIJ017970-RA">
    <property type="protein sequence ID" value="CPIJ017970-PA"/>
    <property type="gene ID" value="CPIJ017970"/>
</dbReference>
<evidence type="ECO:0000313" key="5">
    <source>
        <dbReference type="EMBL" id="EDS26231.1"/>
    </source>
</evidence>
<dbReference type="EMBL" id="DS232870">
    <property type="protein sequence ID" value="EDS26231.1"/>
    <property type="molecule type" value="Genomic_DNA"/>
</dbReference>
<dbReference type="VEuPathDB" id="VectorBase:CPIJ017970"/>
<dbReference type="InterPro" id="IPR050468">
    <property type="entry name" value="Cuticle_Struct_Prot"/>
</dbReference>
<reference evidence="5" key="1">
    <citation type="submission" date="2007-03" db="EMBL/GenBank/DDBJ databases">
        <title>Annotation of Culex pipiens quinquefasciatus.</title>
        <authorList>
            <consortium name="The Broad Institute Genome Sequencing Platform"/>
            <person name="Atkinson P.W."/>
            <person name="Hemingway J."/>
            <person name="Christensen B.M."/>
            <person name="Higgs S."/>
            <person name="Kodira C."/>
            <person name="Hannick L."/>
            <person name="Megy K."/>
            <person name="O'Leary S."/>
            <person name="Pearson M."/>
            <person name="Haas B.J."/>
            <person name="Mauceli E."/>
            <person name="Wortman J.R."/>
            <person name="Lee N.H."/>
            <person name="Guigo R."/>
            <person name="Stanke M."/>
            <person name="Alvarado L."/>
            <person name="Amedeo P."/>
            <person name="Antoine C.H."/>
            <person name="Arensburger P."/>
            <person name="Bidwell S.L."/>
            <person name="Crawford M."/>
            <person name="Camaro F."/>
            <person name="Devon K."/>
            <person name="Engels R."/>
            <person name="Hammond M."/>
            <person name="Howarth C."/>
            <person name="Koehrsen M."/>
            <person name="Lawson D."/>
            <person name="Montgomery P."/>
            <person name="Nene V."/>
            <person name="Nusbaum C."/>
            <person name="Puiu D."/>
            <person name="Romero-Severson J."/>
            <person name="Severson D.W."/>
            <person name="Shumway M."/>
            <person name="Sisk P."/>
            <person name="Stolte C."/>
            <person name="Zeng Q."/>
            <person name="Eisenstadt E."/>
            <person name="Fraser-Liggett C."/>
            <person name="Strausberg R."/>
            <person name="Galagan J."/>
            <person name="Birren B."/>
            <person name="Collins F.H."/>
        </authorList>
    </citation>
    <scope>NUCLEOTIDE SEQUENCE [LARGE SCALE GENOMIC DNA]</scope>
    <source>
        <strain evidence="5">JHB</strain>
    </source>
</reference>
<dbReference type="FunCoup" id="B0XEU9">
    <property type="interactions" value="25"/>
</dbReference>
<proteinExistence type="predicted"/>
<accession>B0XEU9</accession>
<dbReference type="Proteomes" id="UP000002320">
    <property type="component" value="Unassembled WGS sequence"/>
</dbReference>
<protein>
    <submittedName>
        <fullName evidence="5 6">Uncharacterized protein</fullName>
    </submittedName>
</protein>
<evidence type="ECO:0000256" key="2">
    <source>
        <dbReference type="PROSITE-ProRule" id="PRU00497"/>
    </source>
</evidence>
<dbReference type="GO" id="GO:0008010">
    <property type="term" value="F:structural constituent of chitin-based larval cuticle"/>
    <property type="evidence" value="ECO:0007669"/>
    <property type="project" value="TreeGrafter"/>
</dbReference>
<dbReference type="KEGG" id="cqu:CpipJ_CPIJ017970"/>
<name>B0XEU9_CULQU</name>
<dbReference type="STRING" id="7176.B0XEU9"/>
<dbReference type="OMA" id="FTGNVMK"/>
<dbReference type="InterPro" id="IPR000618">
    <property type="entry name" value="Insect_cuticle"/>
</dbReference>
<evidence type="ECO:0000313" key="6">
    <source>
        <dbReference type="EnsemblMetazoa" id="CPIJ017970-PA"/>
    </source>
</evidence>
<dbReference type="PROSITE" id="PS51155">
    <property type="entry name" value="CHIT_BIND_RR_2"/>
    <property type="match status" value="1"/>
</dbReference>
<dbReference type="PANTHER" id="PTHR10380:SF228">
    <property type="entry name" value="CUTICULAR PROTEIN 11A-RELATED"/>
    <property type="match status" value="1"/>
</dbReference>
<feature type="chain" id="PRO_5014567329" evidence="4">
    <location>
        <begin position="23"/>
        <end position="229"/>
    </location>
</feature>
<dbReference type="GO" id="GO:0062129">
    <property type="term" value="C:chitin-based extracellular matrix"/>
    <property type="evidence" value="ECO:0007669"/>
    <property type="project" value="TreeGrafter"/>
</dbReference>
<evidence type="ECO:0000256" key="4">
    <source>
        <dbReference type="SAM" id="SignalP"/>
    </source>
</evidence>
<feature type="signal peptide" evidence="4">
    <location>
        <begin position="1"/>
        <end position="22"/>
    </location>
</feature>
<organism>
    <name type="scientific">Culex quinquefasciatus</name>
    <name type="common">Southern house mosquito</name>
    <name type="synonym">Culex pungens</name>
    <dbReference type="NCBI Taxonomy" id="7176"/>
    <lineage>
        <taxon>Eukaryota</taxon>
        <taxon>Metazoa</taxon>
        <taxon>Ecdysozoa</taxon>
        <taxon>Arthropoda</taxon>
        <taxon>Hexapoda</taxon>
        <taxon>Insecta</taxon>
        <taxon>Pterygota</taxon>
        <taxon>Neoptera</taxon>
        <taxon>Endopterygota</taxon>
        <taxon>Diptera</taxon>
        <taxon>Nematocera</taxon>
        <taxon>Culicoidea</taxon>
        <taxon>Culicidae</taxon>
        <taxon>Culicinae</taxon>
        <taxon>Culicini</taxon>
        <taxon>Culex</taxon>
        <taxon>Culex</taxon>
    </lineage>
</organism>
<dbReference type="InterPro" id="IPR031311">
    <property type="entry name" value="CHIT_BIND_RR_consensus"/>
</dbReference>
<evidence type="ECO:0000256" key="3">
    <source>
        <dbReference type="SAM" id="MobiDB-lite"/>
    </source>
</evidence>
<evidence type="ECO:0000256" key="1">
    <source>
        <dbReference type="ARBA" id="ARBA00022460"/>
    </source>
</evidence>
<dbReference type="eggNOG" id="ENOG502TB65">
    <property type="taxonomic scope" value="Eukaryota"/>
</dbReference>
<gene>
    <name evidence="6" type="primary">6051801</name>
    <name evidence="5" type="ORF">CpipJ_CPIJ017970</name>
</gene>
<keyword evidence="7" id="KW-1185">Reference proteome</keyword>
<dbReference type="InParanoid" id="B0XEU9"/>
<feature type="region of interest" description="Disordered" evidence="3">
    <location>
        <begin position="160"/>
        <end position="181"/>
    </location>
</feature>
<dbReference type="PRINTS" id="PR00947">
    <property type="entry name" value="CUTICLE"/>
</dbReference>
<keyword evidence="4" id="KW-0732">Signal</keyword>
<sequence>MKSYQSLLLVLGVCAIVGVTLAAKIKIPSKNRNDDLFKDDEFTFPVEDNKDPTNFTGNVMKAGILMAEVKNQGKGNFKYAVETENGIEVEQIGKLRPDNKTFVVMGSYTYTGANGKRYRVRYTADEFGYHPITELDLEIPDLNLTQTVREPVKPFVFTTRPTTTTTTTTTTEAPSTGYHYERPDNAYLPPTNSYLPPSNEYLPPKDVNEPSVDQLPPFYNSLYRGQNQI</sequence>
<dbReference type="AlphaFoldDB" id="B0XEU9"/>
<dbReference type="HOGENOM" id="CLU_1278549_0_0_1"/>
<dbReference type="PROSITE" id="PS00233">
    <property type="entry name" value="CHIT_BIND_RR_1"/>
    <property type="match status" value="1"/>
</dbReference>
<keyword evidence="1 2" id="KW-0193">Cuticle</keyword>
<evidence type="ECO:0000313" key="7">
    <source>
        <dbReference type="Proteomes" id="UP000002320"/>
    </source>
</evidence>
<dbReference type="Pfam" id="PF00379">
    <property type="entry name" value="Chitin_bind_4"/>
    <property type="match status" value="1"/>
</dbReference>
<feature type="compositionally biased region" description="Low complexity" evidence="3">
    <location>
        <begin position="160"/>
        <end position="171"/>
    </location>
</feature>
<reference evidence="6" key="2">
    <citation type="submission" date="2021-02" db="UniProtKB">
        <authorList>
            <consortium name="EnsemblMetazoa"/>
        </authorList>
    </citation>
    <scope>IDENTIFICATION</scope>
    <source>
        <strain evidence="6">JHB</strain>
    </source>
</reference>
<dbReference type="PANTHER" id="PTHR10380">
    <property type="entry name" value="CUTICLE PROTEIN"/>
    <property type="match status" value="1"/>
</dbReference>